<keyword evidence="5" id="KW-1185">Reference proteome</keyword>
<gene>
    <name evidence="4" type="ORF">WAE58_25465</name>
</gene>
<comment type="caution">
    <text evidence="4">The sequence shown here is derived from an EMBL/GenBank/DDBJ whole genome shotgun (WGS) entry which is preliminary data.</text>
</comment>
<feature type="domain" description="FecR protein" evidence="2">
    <location>
        <begin position="180"/>
        <end position="273"/>
    </location>
</feature>
<dbReference type="Gene3D" id="3.55.50.30">
    <property type="match status" value="1"/>
</dbReference>
<evidence type="ECO:0000313" key="4">
    <source>
        <dbReference type="EMBL" id="MEJ2905820.1"/>
    </source>
</evidence>
<dbReference type="Pfam" id="PF04773">
    <property type="entry name" value="FecR"/>
    <property type="match status" value="1"/>
</dbReference>
<dbReference type="RefSeq" id="WP_288883926.1">
    <property type="nucleotide sequence ID" value="NZ_CBFGNQ010000010.1"/>
</dbReference>
<sequence length="387" mass="43221">MAGSEFDAKALIKKYKEGICSDEEKLLVEHWYENINDSGFDLDEQLAEHDLASVWTRLQTDITDKPLQKTKHTISYILRIAAVILLCAFLCGGAYYFISYNKPLKENNEIADKPMDDVAPGGNKATLKLANGSIIVLDKAGNGVLAEESGLKITKTEDGKVVYSQSNGNASGNNEVGKNVIATPRSGQYQVTLPDGTRALLNAESSITYPVLFAGNERRVDISGEVYFEVAKDKKRPFRVFVDNMKVEVLGTHFNVSAYKEDKDISTTLFEGSLDVIKGADRTRLVPGRLARWNKKKENLENLPADLEEAMAWKNGDFVFNKENIQLIMVKLSRWYDVTVVYKGNMSGLNFSAKISRKSTISEVLELFQLTESMKYNIKGREVTISN</sequence>
<keyword evidence="1" id="KW-1133">Transmembrane helix</keyword>
<feature type="transmembrane region" description="Helical" evidence="1">
    <location>
        <begin position="76"/>
        <end position="98"/>
    </location>
</feature>
<keyword evidence="1" id="KW-0472">Membrane</keyword>
<name>A0ABU8NU86_9SPHI</name>
<dbReference type="PANTHER" id="PTHR30273:SF2">
    <property type="entry name" value="PROTEIN FECR"/>
    <property type="match status" value="1"/>
</dbReference>
<protein>
    <submittedName>
        <fullName evidence="4">FecR domain-containing protein</fullName>
    </submittedName>
</protein>
<reference evidence="4 5" key="1">
    <citation type="submission" date="2024-03" db="EMBL/GenBank/DDBJ databases">
        <title>Sequence of Lycoming College Course Isolates.</title>
        <authorList>
            <person name="Plotts O."/>
            <person name="Newman J."/>
        </authorList>
    </citation>
    <scope>NUCLEOTIDE SEQUENCE [LARGE SCALE GENOMIC DNA]</scope>
    <source>
        <strain evidence="4 5">CJB-3</strain>
    </source>
</reference>
<organism evidence="4 5">
    <name type="scientific">Pedobacter panaciterrae</name>
    <dbReference type="NCBI Taxonomy" id="363849"/>
    <lineage>
        <taxon>Bacteria</taxon>
        <taxon>Pseudomonadati</taxon>
        <taxon>Bacteroidota</taxon>
        <taxon>Sphingobacteriia</taxon>
        <taxon>Sphingobacteriales</taxon>
        <taxon>Sphingobacteriaceae</taxon>
        <taxon>Pedobacter</taxon>
    </lineage>
</organism>
<evidence type="ECO:0000259" key="3">
    <source>
        <dbReference type="Pfam" id="PF16344"/>
    </source>
</evidence>
<evidence type="ECO:0000259" key="2">
    <source>
        <dbReference type="Pfam" id="PF04773"/>
    </source>
</evidence>
<dbReference type="Gene3D" id="2.60.120.1440">
    <property type="match status" value="1"/>
</dbReference>
<evidence type="ECO:0000313" key="5">
    <source>
        <dbReference type="Proteomes" id="UP001378956"/>
    </source>
</evidence>
<dbReference type="InterPro" id="IPR006860">
    <property type="entry name" value="FecR"/>
</dbReference>
<dbReference type="Pfam" id="PF16344">
    <property type="entry name" value="FecR_C"/>
    <property type="match status" value="1"/>
</dbReference>
<dbReference type="InterPro" id="IPR032508">
    <property type="entry name" value="FecR_C"/>
</dbReference>
<dbReference type="InterPro" id="IPR012373">
    <property type="entry name" value="Ferrdict_sens_TM"/>
</dbReference>
<proteinExistence type="predicted"/>
<evidence type="ECO:0000256" key="1">
    <source>
        <dbReference type="SAM" id="Phobius"/>
    </source>
</evidence>
<dbReference type="PANTHER" id="PTHR30273">
    <property type="entry name" value="PERIPLASMIC SIGNAL SENSOR AND SIGMA FACTOR ACTIVATOR FECR-RELATED"/>
    <property type="match status" value="1"/>
</dbReference>
<dbReference type="EMBL" id="JBBEUB010000016">
    <property type="protein sequence ID" value="MEJ2905820.1"/>
    <property type="molecule type" value="Genomic_DNA"/>
</dbReference>
<feature type="domain" description="Protein FecR C-terminal" evidence="3">
    <location>
        <begin position="317"/>
        <end position="385"/>
    </location>
</feature>
<dbReference type="Proteomes" id="UP001378956">
    <property type="component" value="Unassembled WGS sequence"/>
</dbReference>
<keyword evidence="1" id="KW-0812">Transmembrane</keyword>
<accession>A0ABU8NU86</accession>